<dbReference type="Proteomes" id="UP001595868">
    <property type="component" value="Unassembled WGS sequence"/>
</dbReference>
<evidence type="ECO:0000256" key="1">
    <source>
        <dbReference type="SAM" id="Phobius"/>
    </source>
</evidence>
<protein>
    <submittedName>
        <fullName evidence="2">Permease prefix domain 1-containing protein</fullName>
    </submittedName>
</protein>
<keyword evidence="1" id="KW-1133">Transmembrane helix</keyword>
<dbReference type="RefSeq" id="WP_377544985.1">
    <property type="nucleotide sequence ID" value="NZ_JBHSBN010000007.1"/>
</dbReference>
<evidence type="ECO:0000313" key="3">
    <source>
        <dbReference type="Proteomes" id="UP001595868"/>
    </source>
</evidence>
<comment type="caution">
    <text evidence="2">The sequence shown here is derived from an EMBL/GenBank/DDBJ whole genome shotgun (WGS) entry which is preliminary data.</text>
</comment>
<feature type="transmembrane region" description="Helical" evidence="1">
    <location>
        <begin position="138"/>
        <end position="159"/>
    </location>
</feature>
<dbReference type="EMBL" id="JBHSBN010000007">
    <property type="protein sequence ID" value="MFC4106749.1"/>
    <property type="molecule type" value="Genomic_DNA"/>
</dbReference>
<dbReference type="InterPro" id="IPR047928">
    <property type="entry name" value="Perm_prefix_1"/>
</dbReference>
<organism evidence="2 3">
    <name type="scientific">Micromonospora zhanjiangensis</name>
    <dbReference type="NCBI Taxonomy" id="1522057"/>
    <lineage>
        <taxon>Bacteria</taxon>
        <taxon>Bacillati</taxon>
        <taxon>Actinomycetota</taxon>
        <taxon>Actinomycetes</taxon>
        <taxon>Micromonosporales</taxon>
        <taxon>Micromonosporaceae</taxon>
        <taxon>Micromonospora</taxon>
    </lineage>
</organism>
<feature type="transmembrane region" description="Helical" evidence="1">
    <location>
        <begin position="171"/>
        <end position="191"/>
    </location>
</feature>
<reference evidence="3" key="1">
    <citation type="journal article" date="2019" name="Int. J. Syst. Evol. Microbiol.">
        <title>The Global Catalogue of Microorganisms (GCM) 10K type strain sequencing project: providing services to taxonomists for standard genome sequencing and annotation.</title>
        <authorList>
            <consortium name="The Broad Institute Genomics Platform"/>
            <consortium name="The Broad Institute Genome Sequencing Center for Infectious Disease"/>
            <person name="Wu L."/>
            <person name="Ma J."/>
        </authorList>
    </citation>
    <scope>NUCLEOTIDE SEQUENCE [LARGE SCALE GENOMIC DNA]</scope>
    <source>
        <strain evidence="3">2902at01</strain>
    </source>
</reference>
<keyword evidence="3" id="KW-1185">Reference proteome</keyword>
<keyword evidence="1" id="KW-0812">Transmembrane</keyword>
<name>A0ABV8KKV8_9ACTN</name>
<proteinExistence type="predicted"/>
<feature type="transmembrane region" description="Helical" evidence="1">
    <location>
        <begin position="197"/>
        <end position="221"/>
    </location>
</feature>
<keyword evidence="1" id="KW-0472">Membrane</keyword>
<accession>A0ABV8KKV8</accession>
<sequence length="238" mass="25374">MRASDGHHLTAYRPAGDVLIDGYVRDLGRRLHGPAHAKRDLLTEVRDGLTDAVEGYREGGLPPDRAEELAMAEFGPTGRLAAEFQAELAAFSVRTLAVRIALVTGGLIFSANLMWQGAPWTGPRPPATYLMLSSGIEWLGAGCAALALVSLAWLTVTARRGRPVPVRQTRLAAHGLTGSLALHWLGGLALYGWSVHLWTAALTWPPMIIGMVLLCVAYGWLGTAARRCLAAARPPAGA</sequence>
<dbReference type="NCBIfam" id="NF038403">
    <property type="entry name" value="perm_prefix_1"/>
    <property type="match status" value="1"/>
</dbReference>
<gene>
    <name evidence="2" type="ORF">ACFOX0_12520</name>
</gene>
<evidence type="ECO:0000313" key="2">
    <source>
        <dbReference type="EMBL" id="MFC4106749.1"/>
    </source>
</evidence>
<feature type="transmembrane region" description="Helical" evidence="1">
    <location>
        <begin position="96"/>
        <end position="118"/>
    </location>
</feature>